<accession>A0A2T0SKC9</accession>
<name>A0A2T0SKC9_9BACT</name>
<evidence type="ECO:0000313" key="2">
    <source>
        <dbReference type="Proteomes" id="UP000238375"/>
    </source>
</evidence>
<dbReference type="Proteomes" id="UP000238375">
    <property type="component" value="Unassembled WGS sequence"/>
</dbReference>
<keyword evidence="2" id="KW-1185">Reference proteome</keyword>
<gene>
    <name evidence="1" type="ORF">CLV58_11915</name>
</gene>
<dbReference type="EMBL" id="PVTE01000019">
    <property type="protein sequence ID" value="PRY33866.1"/>
    <property type="molecule type" value="Genomic_DNA"/>
</dbReference>
<proteinExistence type="predicted"/>
<organism evidence="1 2">
    <name type="scientific">Spirosoma oryzae</name>
    <dbReference type="NCBI Taxonomy" id="1469603"/>
    <lineage>
        <taxon>Bacteria</taxon>
        <taxon>Pseudomonadati</taxon>
        <taxon>Bacteroidota</taxon>
        <taxon>Cytophagia</taxon>
        <taxon>Cytophagales</taxon>
        <taxon>Cytophagaceae</taxon>
        <taxon>Spirosoma</taxon>
    </lineage>
</organism>
<protein>
    <submittedName>
        <fullName evidence="1">Uncharacterized protein</fullName>
    </submittedName>
</protein>
<evidence type="ECO:0000313" key="1">
    <source>
        <dbReference type="EMBL" id="PRY33866.1"/>
    </source>
</evidence>
<reference evidence="1 2" key="1">
    <citation type="submission" date="2018-03" db="EMBL/GenBank/DDBJ databases">
        <title>Genomic Encyclopedia of Archaeal and Bacterial Type Strains, Phase II (KMG-II): from individual species to whole genera.</title>
        <authorList>
            <person name="Goeker M."/>
        </authorList>
    </citation>
    <scope>NUCLEOTIDE SEQUENCE [LARGE SCALE GENOMIC DNA]</scope>
    <source>
        <strain evidence="1 2">DSM 28354</strain>
    </source>
</reference>
<dbReference type="RefSeq" id="WP_106139530.1">
    <property type="nucleotide sequence ID" value="NZ_PVTE01000019.1"/>
</dbReference>
<comment type="caution">
    <text evidence="1">The sequence shown here is derived from an EMBL/GenBank/DDBJ whole genome shotgun (WGS) entry which is preliminary data.</text>
</comment>
<dbReference type="AlphaFoldDB" id="A0A2T0SKC9"/>
<sequence length="284" mass="32301">MYSPEIEAIHHAFRTAGDTLLAESQLLIDGVDPQKVDKVTRLQKLGFTSSSQVVDSQQELEKREKAVKQARIIQDYSLRYPNQKFITKAQVEQICEKYKLVCGPIKQYTGFVPEKNLKEIESFRLNRTDEPTFYQIDEVGTRRGANMKKLVAYLNKINHLIEHDELGIGSYDLTKYGSGSYGSHYVLERLLKDRINTELGDHDLVQTVRYSSVNAQFQICAPSKDFKQENTKKTGFFLSLIQPKAVIQEILDPVVLQPVKGGYLVLTAWGPEASDPIVVNQKFN</sequence>